<accession>A0A8J2KCZ7</accession>
<dbReference type="EMBL" id="CAJVCH010319316">
    <property type="protein sequence ID" value="CAG7786503.1"/>
    <property type="molecule type" value="Genomic_DNA"/>
</dbReference>
<dbReference type="AlphaFoldDB" id="A0A8J2KCZ7"/>
<comment type="caution">
    <text evidence="1">The sequence shown here is derived from an EMBL/GenBank/DDBJ whole genome shotgun (WGS) entry which is preliminary data.</text>
</comment>
<dbReference type="Proteomes" id="UP000708208">
    <property type="component" value="Unassembled WGS sequence"/>
</dbReference>
<evidence type="ECO:0000313" key="2">
    <source>
        <dbReference type="Proteomes" id="UP000708208"/>
    </source>
</evidence>
<sequence>MGRKGLGAFTILSMSWLPPKRSARTAALFPHAKALVNHPSSSIPHQVDVVVVTEFHGSLVIKCNFQIKGSFNNHRSWMLIEPVMIDGILLEKSTLIMNLDCAYLDPDLG</sequence>
<evidence type="ECO:0000313" key="1">
    <source>
        <dbReference type="EMBL" id="CAG7786503.1"/>
    </source>
</evidence>
<name>A0A8J2KCZ7_9HEXA</name>
<organism evidence="1 2">
    <name type="scientific">Allacma fusca</name>
    <dbReference type="NCBI Taxonomy" id="39272"/>
    <lineage>
        <taxon>Eukaryota</taxon>
        <taxon>Metazoa</taxon>
        <taxon>Ecdysozoa</taxon>
        <taxon>Arthropoda</taxon>
        <taxon>Hexapoda</taxon>
        <taxon>Collembola</taxon>
        <taxon>Symphypleona</taxon>
        <taxon>Sminthuridae</taxon>
        <taxon>Allacma</taxon>
    </lineage>
</organism>
<proteinExistence type="predicted"/>
<reference evidence="1" key="1">
    <citation type="submission" date="2021-06" db="EMBL/GenBank/DDBJ databases">
        <authorList>
            <person name="Hodson N. C."/>
            <person name="Mongue J. A."/>
            <person name="Jaron S. K."/>
        </authorList>
    </citation>
    <scope>NUCLEOTIDE SEQUENCE</scope>
</reference>
<gene>
    <name evidence="1" type="ORF">AFUS01_LOCUS25068</name>
</gene>
<keyword evidence="2" id="KW-1185">Reference proteome</keyword>
<protein>
    <submittedName>
        <fullName evidence="1">Uncharacterized protein</fullName>
    </submittedName>
</protein>